<protein>
    <submittedName>
        <fullName evidence="2">Uncharacterized protein</fullName>
    </submittedName>
</protein>
<gene>
    <name evidence="2" type="ORF">EX30DRAFT_129871</name>
</gene>
<feature type="compositionally biased region" description="Pro residues" evidence="1">
    <location>
        <begin position="11"/>
        <end position="27"/>
    </location>
</feature>
<feature type="region of interest" description="Disordered" evidence="1">
    <location>
        <begin position="1"/>
        <end position="324"/>
    </location>
</feature>
<feature type="compositionally biased region" description="Pro residues" evidence="1">
    <location>
        <begin position="181"/>
        <end position="204"/>
    </location>
</feature>
<evidence type="ECO:0000313" key="2">
    <source>
        <dbReference type="EMBL" id="TGZ78717.1"/>
    </source>
</evidence>
<feature type="compositionally biased region" description="Polar residues" evidence="1">
    <location>
        <begin position="217"/>
        <end position="240"/>
    </location>
</feature>
<dbReference type="STRING" id="341454.A0A4S2MSG2"/>
<reference evidence="2 3" key="1">
    <citation type="submission" date="2019-04" db="EMBL/GenBank/DDBJ databases">
        <title>Comparative genomics and transcriptomics to analyze fruiting body development in filamentous ascomycetes.</title>
        <authorList>
            <consortium name="DOE Joint Genome Institute"/>
            <person name="Lutkenhaus R."/>
            <person name="Traeger S."/>
            <person name="Breuer J."/>
            <person name="Kuo A."/>
            <person name="Lipzen A."/>
            <person name="Pangilinan J."/>
            <person name="Dilworth D."/>
            <person name="Sandor L."/>
            <person name="Poggeler S."/>
            <person name="Barry K."/>
            <person name="Grigoriev I.V."/>
            <person name="Nowrousian M."/>
        </authorList>
    </citation>
    <scope>NUCLEOTIDE SEQUENCE [LARGE SCALE GENOMIC DNA]</scope>
    <source>
        <strain evidence="2 3">CBS 389.68</strain>
    </source>
</reference>
<name>A0A4S2MSG2_9PEZI</name>
<organism evidence="2 3">
    <name type="scientific">Ascodesmis nigricans</name>
    <dbReference type="NCBI Taxonomy" id="341454"/>
    <lineage>
        <taxon>Eukaryota</taxon>
        <taxon>Fungi</taxon>
        <taxon>Dikarya</taxon>
        <taxon>Ascomycota</taxon>
        <taxon>Pezizomycotina</taxon>
        <taxon>Pezizomycetes</taxon>
        <taxon>Pezizales</taxon>
        <taxon>Ascodesmidaceae</taxon>
        <taxon>Ascodesmis</taxon>
    </lineage>
</organism>
<feature type="compositionally biased region" description="Pro residues" evidence="1">
    <location>
        <begin position="163"/>
        <end position="172"/>
    </location>
</feature>
<evidence type="ECO:0000313" key="3">
    <source>
        <dbReference type="Proteomes" id="UP000298138"/>
    </source>
</evidence>
<feature type="compositionally biased region" description="Low complexity" evidence="1">
    <location>
        <begin position="313"/>
        <end position="324"/>
    </location>
</feature>
<proteinExistence type="predicted"/>
<sequence length="324" mass="34683">MPEQPRHLGYPPNPHAPPAYSPPPSYDYPPQGYGENSKRQRTDSIPGRHSLEVRPSEPQYVARPGSGYDQQGQPYMYPQTSQPPPPSQYPPYNSGYAPAPSPSYTHGPPPSHYSTEYSAQYAARGSRPPPPLPPPSQSAPPAPAHARQPPLAYDAARSQNYPPKTPSGPPPLSNHYRYSPQPQPPQQLRGPPPPIQSQQAPPPSHRSSPLNAPHNLPPSSSLHRGQLLQQPIHSSQLSNTSGPSMAGSLPSMSSPPGLLDRSHQTTESVRLPPLQLPPMSSGSQLPSTAAPQHSLMPPILSQSSGSRYGPPTSFAEAAQQSSSA</sequence>
<dbReference type="EMBL" id="ML220138">
    <property type="protein sequence ID" value="TGZ78717.1"/>
    <property type="molecule type" value="Genomic_DNA"/>
</dbReference>
<dbReference type="AlphaFoldDB" id="A0A4S2MSG2"/>
<feature type="compositionally biased region" description="Pro residues" evidence="1">
    <location>
        <begin position="127"/>
        <end position="143"/>
    </location>
</feature>
<evidence type="ECO:0000256" key="1">
    <source>
        <dbReference type="SAM" id="MobiDB-lite"/>
    </source>
</evidence>
<dbReference type="InParanoid" id="A0A4S2MSG2"/>
<feature type="compositionally biased region" description="Polar residues" evidence="1">
    <location>
        <begin position="278"/>
        <end position="291"/>
    </location>
</feature>
<accession>A0A4S2MSG2</accession>
<keyword evidence="3" id="KW-1185">Reference proteome</keyword>
<feature type="compositionally biased region" description="Low complexity" evidence="1">
    <location>
        <begin position="241"/>
        <end position="259"/>
    </location>
</feature>
<dbReference type="Proteomes" id="UP000298138">
    <property type="component" value="Unassembled WGS sequence"/>
</dbReference>